<feature type="domain" description="Cytochrome c" evidence="12">
    <location>
        <begin position="182"/>
        <end position="291"/>
    </location>
</feature>
<dbReference type="Gene3D" id="1.10.760.10">
    <property type="entry name" value="Cytochrome c-like domain"/>
    <property type="match status" value="3"/>
</dbReference>
<evidence type="ECO:0000259" key="12">
    <source>
        <dbReference type="PROSITE" id="PS51007"/>
    </source>
</evidence>
<keyword evidence="10" id="KW-1133">Transmembrane helix</keyword>
<dbReference type="RefSeq" id="WP_242147578.1">
    <property type="nucleotide sequence ID" value="NZ_CP093379.1"/>
</dbReference>
<dbReference type="PROSITE" id="PS51007">
    <property type="entry name" value="CYTC"/>
    <property type="match status" value="3"/>
</dbReference>
<evidence type="ECO:0000256" key="4">
    <source>
        <dbReference type="ARBA" id="ARBA00022723"/>
    </source>
</evidence>
<dbReference type="InterPro" id="IPR009056">
    <property type="entry name" value="Cyt_c-like_dom"/>
</dbReference>
<evidence type="ECO:0000256" key="8">
    <source>
        <dbReference type="ARBA" id="ARBA00023136"/>
    </source>
</evidence>
<evidence type="ECO:0000256" key="5">
    <source>
        <dbReference type="ARBA" id="ARBA00022729"/>
    </source>
</evidence>
<dbReference type="InterPro" id="IPR036909">
    <property type="entry name" value="Cyt_c-like_dom_sf"/>
</dbReference>
<organism evidence="13 14">
    <name type="scientific">Ignatzschineria rhizosphaerae</name>
    <dbReference type="NCBI Taxonomy" id="2923279"/>
    <lineage>
        <taxon>Bacteria</taxon>
        <taxon>Pseudomonadati</taxon>
        <taxon>Pseudomonadota</taxon>
        <taxon>Gammaproteobacteria</taxon>
        <taxon>Cardiobacteriales</taxon>
        <taxon>Ignatzschineriaceae</taxon>
        <taxon>Ignatzschineria</taxon>
    </lineage>
</organism>
<dbReference type="PIRSF" id="PIRSF000018">
    <property type="entry name" value="Mb_ADH_cyt_c"/>
    <property type="match status" value="1"/>
</dbReference>
<feature type="signal peptide" evidence="11">
    <location>
        <begin position="1"/>
        <end position="29"/>
    </location>
</feature>
<feature type="domain" description="Cytochrome c" evidence="12">
    <location>
        <begin position="35"/>
        <end position="138"/>
    </location>
</feature>
<dbReference type="EMBL" id="CP093379">
    <property type="protein sequence ID" value="UNM95383.1"/>
    <property type="molecule type" value="Genomic_DNA"/>
</dbReference>
<name>A0ABY3WXP5_9GAMM</name>
<gene>
    <name evidence="13" type="ORF">MMG00_09100</name>
</gene>
<dbReference type="PANTHER" id="PTHR35008:SF8">
    <property type="entry name" value="ALCOHOL DEHYDROGENASE CYTOCHROME C SUBUNIT"/>
    <property type="match status" value="1"/>
</dbReference>
<keyword evidence="6" id="KW-0677">Repeat</keyword>
<evidence type="ECO:0000256" key="9">
    <source>
        <dbReference type="PROSITE-ProRule" id="PRU00433"/>
    </source>
</evidence>
<evidence type="ECO:0000313" key="14">
    <source>
        <dbReference type="Proteomes" id="UP000829542"/>
    </source>
</evidence>
<keyword evidence="2" id="KW-1003">Cell membrane</keyword>
<evidence type="ECO:0000256" key="6">
    <source>
        <dbReference type="ARBA" id="ARBA00022737"/>
    </source>
</evidence>
<keyword evidence="8 10" id="KW-0472">Membrane</keyword>
<keyword evidence="10" id="KW-0812">Transmembrane</keyword>
<evidence type="ECO:0000256" key="10">
    <source>
        <dbReference type="SAM" id="Phobius"/>
    </source>
</evidence>
<dbReference type="InterPro" id="IPR051459">
    <property type="entry name" value="Cytochrome_c-type_DH"/>
</dbReference>
<keyword evidence="3 9" id="KW-0349">Heme</keyword>
<keyword evidence="7 9" id="KW-0408">Iron</keyword>
<dbReference type="SUPFAM" id="SSF46626">
    <property type="entry name" value="Cytochrome c"/>
    <property type="match status" value="3"/>
</dbReference>
<evidence type="ECO:0000256" key="3">
    <source>
        <dbReference type="ARBA" id="ARBA00022617"/>
    </source>
</evidence>
<dbReference type="Proteomes" id="UP000829542">
    <property type="component" value="Chromosome"/>
</dbReference>
<feature type="transmembrane region" description="Helical" evidence="10">
    <location>
        <begin position="459"/>
        <end position="480"/>
    </location>
</feature>
<dbReference type="InterPro" id="IPR014353">
    <property type="entry name" value="Membr-bd_ADH_cyt_c"/>
</dbReference>
<comment type="subcellular location">
    <subcellularLocation>
        <location evidence="1">Cell membrane</location>
    </subcellularLocation>
</comment>
<keyword evidence="4 9" id="KW-0479">Metal-binding</keyword>
<evidence type="ECO:0000256" key="2">
    <source>
        <dbReference type="ARBA" id="ARBA00022475"/>
    </source>
</evidence>
<accession>A0ABY3WXP5</accession>
<feature type="domain" description="Cytochrome c" evidence="12">
    <location>
        <begin position="332"/>
        <end position="429"/>
    </location>
</feature>
<sequence>MTSLFKKYFKIYGRALTLLLSLSFTYANAESPKDELIEKGEYLSILGDCMACHTASNDKPYAGGLEFKMPMGTIVASNITPSKQYGIGNWSKEDFSKAVKKGIRPDGSHLYPAMPYTAFAIINEEDITALYHYFMKGVTPIDEALPITTQLTFPFNLPGIMPIWNLLFTQDSNLTYDLSLTESQNRGKYLVDGLTHCSTCHTPRNQFMAEDYQQYLGGGIADGWHAPNITSDKISGIGGWSQEELFTYLKTGRAFGKSSAAGPMADAIDYSFQHLKDEDLTAIVEYLQTIPPIANPEQKLPAYQYSNQETITWSDFEQYPPHDNQSSFYRDDTTIDGALLYNAACATCHGIQGEGALDQSIPSLTQNSTVGRVDRTNLVLTILEGVHRKPTLNESITLMPAFSLEETEIFSWLSDEQIAAVTNYVTEHFGDGETTLSGVDIEIIKAGGNTPFLVKHASVIAMLGFIAGILIIAIIGRFIFRRCSKRSS</sequence>
<protein>
    <submittedName>
        <fullName evidence="13">Cytochrome c</fullName>
    </submittedName>
</protein>
<feature type="chain" id="PRO_5045267422" evidence="11">
    <location>
        <begin position="30"/>
        <end position="488"/>
    </location>
</feature>
<evidence type="ECO:0000256" key="1">
    <source>
        <dbReference type="ARBA" id="ARBA00004236"/>
    </source>
</evidence>
<evidence type="ECO:0000256" key="11">
    <source>
        <dbReference type="SAM" id="SignalP"/>
    </source>
</evidence>
<dbReference type="Pfam" id="PF00034">
    <property type="entry name" value="Cytochrom_C"/>
    <property type="match status" value="3"/>
</dbReference>
<reference evidence="13 14" key="1">
    <citation type="submission" date="2022-03" db="EMBL/GenBank/DDBJ databases">
        <title>Ignatzschineria rhizosphaerae HR5S32.</title>
        <authorList>
            <person name="Sun J.Q."/>
            <person name="Feng J.Y."/>
        </authorList>
    </citation>
    <scope>NUCLEOTIDE SEQUENCE [LARGE SCALE GENOMIC DNA]</scope>
    <source>
        <strain evidence="13 14">HR5S32</strain>
    </source>
</reference>
<keyword evidence="14" id="KW-1185">Reference proteome</keyword>
<dbReference type="PANTHER" id="PTHR35008">
    <property type="entry name" value="BLL4482 PROTEIN-RELATED"/>
    <property type="match status" value="1"/>
</dbReference>
<evidence type="ECO:0000256" key="7">
    <source>
        <dbReference type="ARBA" id="ARBA00023004"/>
    </source>
</evidence>
<keyword evidence="5 11" id="KW-0732">Signal</keyword>
<proteinExistence type="predicted"/>
<evidence type="ECO:0000313" key="13">
    <source>
        <dbReference type="EMBL" id="UNM95383.1"/>
    </source>
</evidence>